<keyword evidence="1" id="KW-0472">Membrane</keyword>
<evidence type="ECO:0000256" key="1">
    <source>
        <dbReference type="SAM" id="Phobius"/>
    </source>
</evidence>
<dbReference type="InterPro" id="IPR025635">
    <property type="entry name" value="DUF4293"/>
</dbReference>
<protein>
    <submittedName>
        <fullName evidence="2">Uncharacterized protein</fullName>
    </submittedName>
</protein>
<dbReference type="EMBL" id="AMCI01002842">
    <property type="protein sequence ID" value="EJX01725.1"/>
    <property type="molecule type" value="Genomic_DNA"/>
</dbReference>
<name>J9GP50_9ZZZZ</name>
<keyword evidence="1" id="KW-1133">Transmembrane helix</keyword>
<organism evidence="2">
    <name type="scientific">gut metagenome</name>
    <dbReference type="NCBI Taxonomy" id="749906"/>
    <lineage>
        <taxon>unclassified sequences</taxon>
        <taxon>metagenomes</taxon>
        <taxon>organismal metagenomes</taxon>
    </lineage>
</organism>
<gene>
    <name evidence="2" type="ORF">EVA_10168</name>
</gene>
<feature type="transmembrane region" description="Helical" evidence="1">
    <location>
        <begin position="106"/>
        <end position="126"/>
    </location>
</feature>
<accession>J9GP50</accession>
<proteinExistence type="predicted"/>
<reference evidence="2" key="1">
    <citation type="journal article" date="2012" name="PLoS ONE">
        <title>Gene sets for utilization of primary and secondary nutrition supplies in the distal gut of endangered iberian lynx.</title>
        <authorList>
            <person name="Alcaide M."/>
            <person name="Messina E."/>
            <person name="Richter M."/>
            <person name="Bargiela R."/>
            <person name="Peplies J."/>
            <person name="Huws S.A."/>
            <person name="Newbold C.J."/>
            <person name="Golyshin P.N."/>
            <person name="Simon M.A."/>
            <person name="Lopez G."/>
            <person name="Yakimov M.M."/>
            <person name="Ferrer M."/>
        </authorList>
    </citation>
    <scope>NUCLEOTIDE SEQUENCE</scope>
</reference>
<sequence length="140" mass="15575">MVVTILLVVGLCLPVATFVTGDHSLVTLSNLSMTLADGTVDYAPWALFAILLLSALLAFGTIFLFKNRMLQIRLTVFSSVLLLGYYGTFLAFYFMTIEDGMSFSPSWTICLPFVCIVLNWLAIRAIGADEMLVKSYERLR</sequence>
<evidence type="ECO:0000313" key="2">
    <source>
        <dbReference type="EMBL" id="EJX01725.1"/>
    </source>
</evidence>
<dbReference type="Pfam" id="PF14126">
    <property type="entry name" value="DUF4293"/>
    <property type="match status" value="1"/>
</dbReference>
<keyword evidence="1" id="KW-0812">Transmembrane</keyword>
<feature type="transmembrane region" description="Helical" evidence="1">
    <location>
        <begin position="72"/>
        <end position="94"/>
    </location>
</feature>
<comment type="caution">
    <text evidence="2">The sequence shown here is derived from an EMBL/GenBank/DDBJ whole genome shotgun (WGS) entry which is preliminary data.</text>
</comment>
<dbReference type="AlphaFoldDB" id="J9GP50"/>
<feature type="transmembrane region" description="Helical" evidence="1">
    <location>
        <begin position="45"/>
        <end position="65"/>
    </location>
</feature>